<evidence type="ECO:0000256" key="5">
    <source>
        <dbReference type="ARBA" id="ARBA00022692"/>
    </source>
</evidence>
<dbReference type="PANTHER" id="PTHR39188">
    <property type="entry name" value="MEMBRANE-ASSOCIATED ZINC METALLOPROTEASE M50B"/>
    <property type="match status" value="1"/>
</dbReference>
<evidence type="ECO:0000256" key="1">
    <source>
        <dbReference type="ARBA" id="ARBA00004651"/>
    </source>
</evidence>
<evidence type="ECO:0000259" key="19">
    <source>
        <dbReference type="PROSITE" id="PS51371"/>
    </source>
</evidence>
<dbReference type="Pfam" id="PF00571">
    <property type="entry name" value="CBS"/>
    <property type="match status" value="1"/>
</dbReference>
<protein>
    <recommendedName>
        <fullName evidence="14">Zinc metalloprotease</fullName>
    </recommendedName>
</protein>
<dbReference type="InterPro" id="IPR000644">
    <property type="entry name" value="CBS_dom"/>
</dbReference>
<feature type="binding site" evidence="16">
    <location>
        <position position="85"/>
    </location>
    <ligand>
        <name>Zn(2+)</name>
        <dbReference type="ChEBI" id="CHEBI:29105"/>
        <note>catalytic</note>
    </ligand>
</feature>
<dbReference type="GO" id="GO:0005886">
    <property type="term" value="C:plasma membrane"/>
    <property type="evidence" value="ECO:0007669"/>
    <property type="project" value="UniProtKB-SubCell"/>
</dbReference>
<feature type="transmembrane region" description="Helical" evidence="14">
    <location>
        <begin position="12"/>
        <end position="31"/>
    </location>
</feature>
<keyword evidence="11 14" id="KW-0482">Metalloprotease</keyword>
<feature type="compositionally biased region" description="Basic residues" evidence="18">
    <location>
        <begin position="374"/>
        <end position="383"/>
    </location>
</feature>
<feature type="transmembrane region" description="Helical" evidence="14">
    <location>
        <begin position="154"/>
        <end position="175"/>
    </location>
</feature>
<proteinExistence type="inferred from homology"/>
<comment type="similarity">
    <text evidence="2 14">Belongs to the peptidase M50B family.</text>
</comment>
<evidence type="ECO:0000256" key="10">
    <source>
        <dbReference type="ARBA" id="ARBA00022989"/>
    </source>
</evidence>
<feature type="compositionally biased region" description="Low complexity" evidence="18">
    <location>
        <begin position="323"/>
        <end position="371"/>
    </location>
</feature>
<dbReference type="EMBL" id="JBHSZG010000002">
    <property type="protein sequence ID" value="MFC7137733.1"/>
    <property type="molecule type" value="Genomic_DNA"/>
</dbReference>
<dbReference type="GO" id="GO:0008237">
    <property type="term" value="F:metallopeptidase activity"/>
    <property type="evidence" value="ECO:0007669"/>
    <property type="project" value="UniProtKB-UniRule"/>
</dbReference>
<evidence type="ECO:0000256" key="15">
    <source>
        <dbReference type="PIRSR" id="PIRSR006404-1"/>
    </source>
</evidence>
<accession>A0ABD5XRE1</accession>
<dbReference type="PIRSF" id="PIRSF006404">
    <property type="entry name" value="UCP006404_Pept_M50_CBS"/>
    <property type="match status" value="1"/>
</dbReference>
<dbReference type="InterPro" id="IPR016483">
    <property type="entry name" value="UCP006404_Pept_M50_CBS"/>
</dbReference>
<dbReference type="PANTHER" id="PTHR39188:SF3">
    <property type="entry name" value="STAGE IV SPORULATION PROTEIN FB"/>
    <property type="match status" value="1"/>
</dbReference>
<evidence type="ECO:0000256" key="9">
    <source>
        <dbReference type="ARBA" id="ARBA00022833"/>
    </source>
</evidence>
<gene>
    <name evidence="20" type="ORF">ACFQRB_17235</name>
</gene>
<evidence type="ECO:0000256" key="14">
    <source>
        <dbReference type="PIRNR" id="PIRNR006404"/>
    </source>
</evidence>
<feature type="binding site" evidence="16">
    <location>
        <position position="81"/>
    </location>
    <ligand>
        <name>Zn(2+)</name>
        <dbReference type="ChEBI" id="CHEBI:29105"/>
        <note>catalytic</note>
    </ligand>
</feature>
<comment type="caution">
    <text evidence="20">The sequence shown here is derived from an EMBL/GenBank/DDBJ whole genome shotgun (WGS) entry which is preliminary data.</text>
</comment>
<feature type="region of interest" description="Disordered" evidence="18">
    <location>
        <begin position="308"/>
        <end position="383"/>
    </location>
</feature>
<feature type="domain" description="CBS" evidence="19">
    <location>
        <begin position="256"/>
        <end position="314"/>
    </location>
</feature>
<dbReference type="Gene3D" id="3.10.580.10">
    <property type="entry name" value="CBS-domain"/>
    <property type="match status" value="1"/>
</dbReference>
<keyword evidence="12 17" id="KW-0129">CBS domain</keyword>
<dbReference type="InterPro" id="IPR046342">
    <property type="entry name" value="CBS_dom_sf"/>
</dbReference>
<dbReference type="GO" id="GO:0046872">
    <property type="term" value="F:metal ion binding"/>
    <property type="evidence" value="ECO:0007669"/>
    <property type="project" value="UniProtKB-UniRule"/>
</dbReference>
<comment type="subcellular location">
    <subcellularLocation>
        <location evidence="1 14">Cell membrane</location>
        <topology evidence="1 14">Multi-pass membrane protein</topology>
    </subcellularLocation>
</comment>
<keyword evidence="5 14" id="KW-0812">Transmembrane</keyword>
<evidence type="ECO:0000256" key="12">
    <source>
        <dbReference type="ARBA" id="ARBA00023122"/>
    </source>
</evidence>
<dbReference type="Proteomes" id="UP001596368">
    <property type="component" value="Unassembled WGS sequence"/>
</dbReference>
<feature type="active site" evidence="15">
    <location>
        <position position="82"/>
    </location>
</feature>
<evidence type="ECO:0000256" key="7">
    <source>
        <dbReference type="ARBA" id="ARBA00022737"/>
    </source>
</evidence>
<dbReference type="InterPro" id="IPR008915">
    <property type="entry name" value="Peptidase_M50"/>
</dbReference>
<keyword evidence="8 14" id="KW-0378">Hydrolase</keyword>
<keyword evidence="13 14" id="KW-0472">Membrane</keyword>
<feature type="binding site" evidence="16">
    <location>
        <position position="178"/>
    </location>
    <ligand>
        <name>Zn(2+)</name>
        <dbReference type="ChEBI" id="CHEBI:29105"/>
        <note>catalytic</note>
    </ligand>
</feature>
<organism evidence="20 21">
    <name type="scientific">Halobaculum litoreum</name>
    <dbReference type="NCBI Taxonomy" id="3031998"/>
    <lineage>
        <taxon>Archaea</taxon>
        <taxon>Methanobacteriati</taxon>
        <taxon>Methanobacteriota</taxon>
        <taxon>Stenosarchaea group</taxon>
        <taxon>Halobacteria</taxon>
        <taxon>Halobacteriales</taxon>
        <taxon>Haloferacaceae</taxon>
        <taxon>Halobaculum</taxon>
    </lineage>
</organism>
<evidence type="ECO:0000256" key="18">
    <source>
        <dbReference type="SAM" id="MobiDB-lite"/>
    </source>
</evidence>
<evidence type="ECO:0000256" key="3">
    <source>
        <dbReference type="ARBA" id="ARBA00022475"/>
    </source>
</evidence>
<feature type="transmembrane region" description="Helical" evidence="14">
    <location>
        <begin position="199"/>
        <end position="231"/>
    </location>
</feature>
<keyword evidence="9 14" id="KW-0862">Zinc</keyword>
<evidence type="ECO:0000256" key="6">
    <source>
        <dbReference type="ARBA" id="ARBA00022723"/>
    </source>
</evidence>
<evidence type="ECO:0000256" key="4">
    <source>
        <dbReference type="ARBA" id="ARBA00022670"/>
    </source>
</evidence>
<evidence type="ECO:0000256" key="13">
    <source>
        <dbReference type="ARBA" id="ARBA00023136"/>
    </source>
</evidence>
<sequence length="383" mass="41051">MRGYTVARIWGIPIRINTSLLVFLPILAYLIGSGQQIELYAGLLAGFSGVGFDLATLRAGTTPWTIGVVAAVGLFVSVLLHELGHSWAAMRYGIEIESITLWILGGLASLKTLPKEWNRELWIAVAGPAVSVLLGVVCYVGMVLTPASLAVPRFLLGYLAITNVVLTVFNLLPAFPMDGGRVFRALLARTRPYGTATRLAARVGVVFAFLFGIVGVFTFQIILVLLAWFIYSAATTESRTVLLDELLDGISVGDIMTRDPPTVSGDTTVEAFGRQLLSDRQPVHLVVDDDGAPLGVVTLESFKRVEGATAPRSRCRRSHRSCRASTPTRTRSTPSHSSAPAARPARSSRTTDGSSACSRRATTRAPSRSAAGSVRRRCKPAAA</sequence>
<dbReference type="GO" id="GO:0006508">
    <property type="term" value="P:proteolysis"/>
    <property type="evidence" value="ECO:0007669"/>
    <property type="project" value="UniProtKB-KW"/>
</dbReference>
<keyword evidence="7" id="KW-0677">Repeat</keyword>
<evidence type="ECO:0000313" key="20">
    <source>
        <dbReference type="EMBL" id="MFC7137733.1"/>
    </source>
</evidence>
<evidence type="ECO:0000256" key="17">
    <source>
        <dbReference type="PROSITE-ProRule" id="PRU00703"/>
    </source>
</evidence>
<name>A0ABD5XRE1_9EURY</name>
<keyword evidence="21" id="KW-1185">Reference proteome</keyword>
<keyword evidence="3 14" id="KW-1003">Cell membrane</keyword>
<reference evidence="20 21" key="1">
    <citation type="journal article" date="2019" name="Int. J. Syst. Evol. Microbiol.">
        <title>The Global Catalogue of Microorganisms (GCM) 10K type strain sequencing project: providing services to taxonomists for standard genome sequencing and annotation.</title>
        <authorList>
            <consortium name="The Broad Institute Genomics Platform"/>
            <consortium name="The Broad Institute Genome Sequencing Center for Infectious Disease"/>
            <person name="Wu L."/>
            <person name="Ma J."/>
        </authorList>
    </citation>
    <scope>NUCLEOTIDE SEQUENCE [LARGE SCALE GENOMIC DNA]</scope>
    <source>
        <strain evidence="20 21">DT92</strain>
    </source>
</reference>
<evidence type="ECO:0000256" key="11">
    <source>
        <dbReference type="ARBA" id="ARBA00023049"/>
    </source>
</evidence>
<dbReference type="CDD" id="cd06164">
    <property type="entry name" value="S2P-M50_SpoIVFB_CBS"/>
    <property type="match status" value="1"/>
</dbReference>
<evidence type="ECO:0000256" key="8">
    <source>
        <dbReference type="ARBA" id="ARBA00022801"/>
    </source>
</evidence>
<dbReference type="PROSITE" id="PS51371">
    <property type="entry name" value="CBS"/>
    <property type="match status" value="1"/>
</dbReference>
<keyword evidence="4 14" id="KW-0645">Protease</keyword>
<evidence type="ECO:0000313" key="21">
    <source>
        <dbReference type="Proteomes" id="UP001596368"/>
    </source>
</evidence>
<feature type="transmembrane region" description="Helical" evidence="14">
    <location>
        <begin position="64"/>
        <end position="83"/>
    </location>
</feature>
<keyword evidence="10 14" id="KW-1133">Transmembrane helix</keyword>
<evidence type="ECO:0000256" key="2">
    <source>
        <dbReference type="ARBA" id="ARBA00007931"/>
    </source>
</evidence>
<feature type="transmembrane region" description="Helical" evidence="14">
    <location>
        <begin position="121"/>
        <end position="142"/>
    </location>
</feature>
<evidence type="ECO:0000256" key="16">
    <source>
        <dbReference type="PIRSR" id="PIRSR006404-2"/>
    </source>
</evidence>
<dbReference type="AlphaFoldDB" id="A0ABD5XRE1"/>
<dbReference type="Pfam" id="PF02163">
    <property type="entry name" value="Peptidase_M50"/>
    <property type="match status" value="2"/>
</dbReference>
<feature type="compositionally biased region" description="Basic residues" evidence="18">
    <location>
        <begin position="313"/>
        <end position="322"/>
    </location>
</feature>
<keyword evidence="6 14" id="KW-0479">Metal-binding</keyword>
<dbReference type="SUPFAM" id="SSF54631">
    <property type="entry name" value="CBS-domain pair"/>
    <property type="match status" value="1"/>
</dbReference>
<comment type="cofactor">
    <cofactor evidence="14 16">
        <name>Zn(2+)</name>
        <dbReference type="ChEBI" id="CHEBI:29105"/>
    </cofactor>
    <text evidence="14 16">Binds 1 zinc ion per subunit.</text>
</comment>